<dbReference type="InterPro" id="IPR012338">
    <property type="entry name" value="Beta-lactam/transpept-like"/>
</dbReference>
<feature type="transmembrane region" description="Helical" evidence="27">
    <location>
        <begin position="26"/>
        <end position="53"/>
    </location>
</feature>
<evidence type="ECO:0000256" key="5">
    <source>
        <dbReference type="ARBA" id="ARBA00012448"/>
    </source>
</evidence>
<keyword evidence="12" id="KW-0808">Transferase</keyword>
<dbReference type="RefSeq" id="WP_340363532.1">
    <property type="nucleotide sequence ID" value="NZ_JBBKZV010000005.1"/>
</dbReference>
<evidence type="ECO:0000256" key="26">
    <source>
        <dbReference type="SAM" id="MobiDB-lite"/>
    </source>
</evidence>
<dbReference type="PANTHER" id="PTHR32282:SF27">
    <property type="entry name" value="PENICILLIN-BINDING PROTEIN 1A"/>
    <property type="match status" value="1"/>
</dbReference>
<feature type="domain" description="Glycosyl transferase family 51" evidence="29">
    <location>
        <begin position="80"/>
        <end position="252"/>
    </location>
</feature>
<dbReference type="InterPro" id="IPR050396">
    <property type="entry name" value="Glycosyltr_51/Transpeptidase"/>
</dbReference>
<keyword evidence="10" id="KW-0645">Protease</keyword>
<dbReference type="Pfam" id="PF17092">
    <property type="entry name" value="PCB_OB"/>
    <property type="match status" value="1"/>
</dbReference>
<evidence type="ECO:0000256" key="9">
    <source>
        <dbReference type="ARBA" id="ARBA00022645"/>
    </source>
</evidence>
<evidence type="ECO:0000256" key="11">
    <source>
        <dbReference type="ARBA" id="ARBA00022676"/>
    </source>
</evidence>
<keyword evidence="7" id="KW-1003">Cell membrane</keyword>
<reference evidence="31 32" key="1">
    <citation type="submission" date="2024-03" db="EMBL/GenBank/DDBJ databases">
        <title>Novel species of the genus Variovorax.</title>
        <authorList>
            <person name="Liu Q."/>
            <person name="Xin Y.-H."/>
        </authorList>
    </citation>
    <scope>NUCLEOTIDE SEQUENCE [LARGE SCALE GENOMIC DNA]</scope>
    <source>
        <strain evidence="31 32">KACC 18501</strain>
    </source>
</reference>
<evidence type="ECO:0000256" key="20">
    <source>
        <dbReference type="ARBA" id="ARBA00023251"/>
    </source>
</evidence>
<keyword evidence="11" id="KW-0328">Glycosyltransferase</keyword>
<evidence type="ECO:0000259" key="29">
    <source>
        <dbReference type="Pfam" id="PF00912"/>
    </source>
</evidence>
<dbReference type="Gene3D" id="3.40.710.10">
    <property type="entry name" value="DD-peptidase/beta-lactamase superfamily"/>
    <property type="match status" value="2"/>
</dbReference>
<evidence type="ECO:0000256" key="6">
    <source>
        <dbReference type="ARBA" id="ARBA00018638"/>
    </source>
</evidence>
<dbReference type="InterPro" id="IPR036950">
    <property type="entry name" value="PBP_transglycosylase"/>
</dbReference>
<feature type="compositionally biased region" description="Low complexity" evidence="26">
    <location>
        <begin position="767"/>
        <end position="780"/>
    </location>
</feature>
<dbReference type="EC" id="2.4.99.28" evidence="24"/>
<dbReference type="Gene3D" id="1.10.3810.10">
    <property type="entry name" value="Biosynthetic peptidoglycan transglycosylase-like"/>
    <property type="match status" value="1"/>
</dbReference>
<comment type="similarity">
    <text evidence="4">In the N-terminal section; belongs to the glycosyltransferase 51 family.</text>
</comment>
<evidence type="ECO:0000256" key="25">
    <source>
        <dbReference type="ARBA" id="ARBA00049902"/>
    </source>
</evidence>
<comment type="subcellular location">
    <subcellularLocation>
        <location evidence="1">Cell inner membrane</location>
        <topology evidence="1">Single-pass type II membrane protein</topology>
    </subcellularLocation>
</comment>
<evidence type="ECO:0000259" key="28">
    <source>
        <dbReference type="Pfam" id="PF00905"/>
    </source>
</evidence>
<comment type="catalytic activity">
    <reaction evidence="23">
        <text>Preferential cleavage: (Ac)2-L-Lys-D-Ala-|-D-Ala. Also transpeptidation of peptidyl-alanyl moieties that are N-acyl substituents of D-alanine.</text>
        <dbReference type="EC" id="3.4.16.4"/>
    </reaction>
</comment>
<dbReference type="Pfam" id="PF00912">
    <property type="entry name" value="Transgly"/>
    <property type="match status" value="1"/>
</dbReference>
<evidence type="ECO:0000313" key="31">
    <source>
        <dbReference type="EMBL" id="MEJ8822482.1"/>
    </source>
</evidence>
<comment type="similarity">
    <text evidence="3">In the C-terminal section; belongs to the transpeptidase family.</text>
</comment>
<proteinExistence type="inferred from homology"/>
<evidence type="ECO:0000256" key="17">
    <source>
        <dbReference type="ARBA" id="ARBA00022984"/>
    </source>
</evidence>
<evidence type="ECO:0000256" key="3">
    <source>
        <dbReference type="ARBA" id="ARBA00007090"/>
    </source>
</evidence>
<evidence type="ECO:0000256" key="21">
    <source>
        <dbReference type="ARBA" id="ARBA00023268"/>
    </source>
</evidence>
<dbReference type="InterPro" id="IPR001460">
    <property type="entry name" value="PCN-bd_Tpept"/>
</dbReference>
<feature type="region of interest" description="Disordered" evidence="26">
    <location>
        <begin position="761"/>
        <end position="786"/>
    </location>
</feature>
<sequence length="795" mass="87436">MADRSHFSEHADKPVSRSWRSWLLRVVFWFTGLALAGALGLSFVVLTALVVAYPNLPNISDLQDYRPKLPLRVFSSEGILIGEFGEERREFTPISTIPKLMKDAVLAAEDARFYDHNGVDFKSMVRAGYANLNRVKSQGASTITMQVARNAYLTSEKTVTRKVYEVLLTFKLEQLLSKDQIFEIYLNQVFLGKRAYGFAAASEAYFGRPLKDISIAQAAMLAGLPKAPGANNPVNNSARARERQLYVIDRMQENGFITPEQAAQARQEELRLRDPPGPARLHAEYVAEAVRQLIYAQYGDATYARGLKVYTSISAVDQSAAYKALRDGIMGYERSQTYRGPEGFVALPDDPKERADAIDDALAEHPDYGDLIAAVVLAASAKEVTAVRANGETLHVIGDGLRTVQSGLADKAPRDIKIRRGAIVRLAKTPKDLWGIAQLPEVEGAFVAMDPRDGAIKAMVGGFDFNKNKFNHVTQAWRQPGSSFKPFIYSAALEKGFTPASVVNDAPLYFDAATTGGQPWAPKNYGGTFSGPVPLRTALMKSINMVTLRVAQSIGIRYAQDWITNFGFDREKHPAYLPMAIGAGAVTPMQMATAYSVFANGGYRVNPYLITRITDHKDKILVEPQPRPLSETMRAIPERNAFIMDTLLQSVVRGGTGAKAYQAFKRDDIYGKTGTTNDSIDTWFAGFQPTMTAIAWMGYDAPRSLGDKETGSSLSLPIWISYMETAIKGVPVAELQAPDRVVHVGGEWYYDDYAPGTGLGYPGGMSAPTPAEAAPTTRPESFSDERSRILDMFRN</sequence>
<comment type="catalytic activity">
    <reaction evidence="25">
        <text>[GlcNAc-(1-&gt;4)-Mur2Ac(oyl-L-Ala-gamma-D-Glu-L-Lys-D-Ala-D-Ala)](n)-di-trans,octa-cis-undecaprenyl diphosphate + beta-D-GlcNAc-(1-&gt;4)-Mur2Ac(oyl-L-Ala-gamma-D-Glu-L-Lys-D-Ala-D-Ala)-di-trans,octa-cis-undecaprenyl diphosphate = [GlcNAc-(1-&gt;4)-Mur2Ac(oyl-L-Ala-gamma-D-Glu-L-Lys-D-Ala-D-Ala)](n+1)-di-trans,octa-cis-undecaprenyl diphosphate + di-trans,octa-cis-undecaprenyl diphosphate + H(+)</text>
        <dbReference type="Rhea" id="RHEA:23708"/>
        <dbReference type="Rhea" id="RHEA-COMP:9602"/>
        <dbReference type="Rhea" id="RHEA-COMP:9603"/>
        <dbReference type="ChEBI" id="CHEBI:15378"/>
        <dbReference type="ChEBI" id="CHEBI:58405"/>
        <dbReference type="ChEBI" id="CHEBI:60033"/>
        <dbReference type="ChEBI" id="CHEBI:78435"/>
        <dbReference type="EC" id="2.4.99.28"/>
    </reaction>
</comment>
<keyword evidence="21" id="KW-0511">Multifunctional enzyme</keyword>
<keyword evidence="19 27" id="KW-0472">Membrane</keyword>
<dbReference type="Gene3D" id="2.40.50.140">
    <property type="entry name" value="Nucleic acid-binding proteins"/>
    <property type="match status" value="1"/>
</dbReference>
<dbReference type="EMBL" id="JBBKZV010000005">
    <property type="protein sequence ID" value="MEJ8822482.1"/>
    <property type="molecule type" value="Genomic_DNA"/>
</dbReference>
<evidence type="ECO:0000256" key="18">
    <source>
        <dbReference type="ARBA" id="ARBA00022989"/>
    </source>
</evidence>
<dbReference type="Pfam" id="PF00905">
    <property type="entry name" value="Transpeptidase"/>
    <property type="match status" value="1"/>
</dbReference>
<keyword evidence="20" id="KW-0046">Antibiotic resistance</keyword>
<keyword evidence="9" id="KW-0121">Carboxypeptidase</keyword>
<feature type="domain" description="Penicillin-binding protein OB-like" evidence="30">
    <location>
        <begin position="338"/>
        <end position="442"/>
    </location>
</feature>
<evidence type="ECO:0000256" key="23">
    <source>
        <dbReference type="ARBA" id="ARBA00034000"/>
    </source>
</evidence>
<keyword evidence="22" id="KW-0961">Cell wall biogenesis/degradation</keyword>
<dbReference type="PANTHER" id="PTHR32282">
    <property type="entry name" value="BINDING PROTEIN TRANSPEPTIDASE, PUTATIVE-RELATED"/>
    <property type="match status" value="1"/>
</dbReference>
<dbReference type="NCBIfam" id="TIGR02074">
    <property type="entry name" value="PBP_1a_fam"/>
    <property type="match status" value="1"/>
</dbReference>
<evidence type="ECO:0000256" key="13">
    <source>
        <dbReference type="ARBA" id="ARBA00022692"/>
    </source>
</evidence>
<dbReference type="InterPro" id="IPR023346">
    <property type="entry name" value="Lysozyme-like_dom_sf"/>
</dbReference>
<dbReference type="Proteomes" id="UP001363010">
    <property type="component" value="Unassembled WGS sequence"/>
</dbReference>
<gene>
    <name evidence="31" type="ORF">WKW80_10590</name>
</gene>
<evidence type="ECO:0000256" key="19">
    <source>
        <dbReference type="ARBA" id="ARBA00023136"/>
    </source>
</evidence>
<evidence type="ECO:0000256" key="7">
    <source>
        <dbReference type="ARBA" id="ARBA00022475"/>
    </source>
</evidence>
<evidence type="ECO:0000256" key="14">
    <source>
        <dbReference type="ARBA" id="ARBA00022801"/>
    </source>
</evidence>
<comment type="caution">
    <text evidence="31">The sequence shown here is derived from an EMBL/GenBank/DDBJ whole genome shotgun (WGS) entry which is preliminary data.</text>
</comment>
<evidence type="ECO:0000256" key="8">
    <source>
        <dbReference type="ARBA" id="ARBA00022519"/>
    </source>
</evidence>
<keyword evidence="14" id="KW-0378">Hydrolase</keyword>
<keyword evidence="32" id="KW-1185">Reference proteome</keyword>
<organism evidence="31 32">
    <name type="scientific">Variovorax humicola</name>
    <dbReference type="NCBI Taxonomy" id="1769758"/>
    <lineage>
        <taxon>Bacteria</taxon>
        <taxon>Pseudomonadati</taxon>
        <taxon>Pseudomonadota</taxon>
        <taxon>Betaproteobacteria</taxon>
        <taxon>Burkholderiales</taxon>
        <taxon>Comamonadaceae</taxon>
        <taxon>Variovorax</taxon>
    </lineage>
</organism>
<evidence type="ECO:0000256" key="1">
    <source>
        <dbReference type="ARBA" id="ARBA00004249"/>
    </source>
</evidence>
<comment type="pathway">
    <text evidence="2">Cell wall biogenesis; peptidoglycan biosynthesis.</text>
</comment>
<evidence type="ECO:0000256" key="24">
    <source>
        <dbReference type="ARBA" id="ARBA00044770"/>
    </source>
</evidence>
<evidence type="ECO:0000256" key="22">
    <source>
        <dbReference type="ARBA" id="ARBA00023316"/>
    </source>
</evidence>
<dbReference type="InterPro" id="IPR001264">
    <property type="entry name" value="Glyco_trans_51"/>
</dbReference>
<keyword evidence="16" id="KW-0735">Signal-anchor</keyword>
<name>A0ABU8VXS4_9BURK</name>
<evidence type="ECO:0000256" key="12">
    <source>
        <dbReference type="ARBA" id="ARBA00022679"/>
    </source>
</evidence>
<keyword evidence="13 27" id="KW-0812">Transmembrane</keyword>
<keyword evidence="17" id="KW-0573">Peptidoglycan synthesis</keyword>
<dbReference type="InterPro" id="IPR012340">
    <property type="entry name" value="NA-bd_OB-fold"/>
</dbReference>
<evidence type="ECO:0000256" key="2">
    <source>
        <dbReference type="ARBA" id="ARBA00004752"/>
    </source>
</evidence>
<evidence type="ECO:0000256" key="4">
    <source>
        <dbReference type="ARBA" id="ARBA00007739"/>
    </source>
</evidence>
<feature type="domain" description="Penicillin-binding protein transpeptidase" evidence="28">
    <location>
        <begin position="444"/>
        <end position="693"/>
    </location>
</feature>
<evidence type="ECO:0000313" key="32">
    <source>
        <dbReference type="Proteomes" id="UP001363010"/>
    </source>
</evidence>
<evidence type="ECO:0000256" key="27">
    <source>
        <dbReference type="SAM" id="Phobius"/>
    </source>
</evidence>
<accession>A0ABU8VXS4</accession>
<evidence type="ECO:0000256" key="16">
    <source>
        <dbReference type="ARBA" id="ARBA00022968"/>
    </source>
</evidence>
<dbReference type="SUPFAM" id="SSF53955">
    <property type="entry name" value="Lysozyme-like"/>
    <property type="match status" value="1"/>
</dbReference>
<keyword evidence="15" id="KW-0133">Cell shape</keyword>
<dbReference type="InterPro" id="IPR031376">
    <property type="entry name" value="PCB_OB"/>
</dbReference>
<evidence type="ECO:0000259" key="30">
    <source>
        <dbReference type="Pfam" id="PF17092"/>
    </source>
</evidence>
<keyword evidence="8" id="KW-0997">Cell inner membrane</keyword>
<evidence type="ECO:0000256" key="15">
    <source>
        <dbReference type="ARBA" id="ARBA00022960"/>
    </source>
</evidence>
<evidence type="ECO:0000256" key="10">
    <source>
        <dbReference type="ARBA" id="ARBA00022670"/>
    </source>
</evidence>
<dbReference type="EC" id="3.4.16.4" evidence="5"/>
<protein>
    <recommendedName>
        <fullName evidence="6">Penicillin-binding protein 1A</fullName>
        <ecNumber evidence="24">2.4.99.28</ecNumber>
        <ecNumber evidence="5">3.4.16.4</ecNumber>
    </recommendedName>
</protein>
<dbReference type="SUPFAM" id="SSF56601">
    <property type="entry name" value="beta-lactamase/transpeptidase-like"/>
    <property type="match status" value="1"/>
</dbReference>
<keyword evidence="18 27" id="KW-1133">Transmembrane helix</keyword>